<feature type="transmembrane region" description="Helical" evidence="8">
    <location>
        <begin position="345"/>
        <end position="361"/>
    </location>
</feature>
<feature type="transmembrane region" description="Helical" evidence="8">
    <location>
        <begin position="51"/>
        <end position="71"/>
    </location>
</feature>
<gene>
    <name evidence="10" type="primary">sdaC</name>
    <name evidence="10" type="ORF">EV102420_21_00610</name>
</gene>
<dbReference type="eggNOG" id="COG0814">
    <property type="taxonomic scope" value="Bacteria"/>
</dbReference>
<keyword evidence="6 8" id="KW-1133">Transmembrane helix</keyword>
<organism evidence="10 11">
    <name type="scientific">Pseudescherichia vulneris NBRC 102420</name>
    <dbReference type="NCBI Taxonomy" id="1115515"/>
    <lineage>
        <taxon>Bacteria</taxon>
        <taxon>Pseudomonadati</taxon>
        <taxon>Pseudomonadota</taxon>
        <taxon>Gammaproteobacteria</taxon>
        <taxon>Enterobacterales</taxon>
        <taxon>Enterobacteriaceae</taxon>
        <taxon>Pseudescherichia</taxon>
    </lineage>
</organism>
<evidence type="ECO:0000259" key="9">
    <source>
        <dbReference type="Pfam" id="PF01490"/>
    </source>
</evidence>
<dbReference type="GO" id="GO:0005886">
    <property type="term" value="C:plasma membrane"/>
    <property type="evidence" value="ECO:0007669"/>
    <property type="project" value="UniProtKB-SubCell"/>
</dbReference>
<feature type="transmembrane region" description="Helical" evidence="8">
    <location>
        <begin position="161"/>
        <end position="184"/>
    </location>
</feature>
<evidence type="ECO:0000256" key="8">
    <source>
        <dbReference type="SAM" id="Phobius"/>
    </source>
</evidence>
<feature type="transmembrane region" description="Helical" evidence="8">
    <location>
        <begin position="367"/>
        <end position="388"/>
    </location>
</feature>
<keyword evidence="3" id="KW-1003">Cell membrane</keyword>
<dbReference type="Proteomes" id="UP000029462">
    <property type="component" value="Unassembled WGS sequence"/>
</dbReference>
<keyword evidence="4" id="KW-0997">Cell inner membrane</keyword>
<dbReference type="EMBL" id="BBMZ01000021">
    <property type="protein sequence ID" value="GAL59626.1"/>
    <property type="molecule type" value="Genomic_DNA"/>
</dbReference>
<dbReference type="InterPro" id="IPR013057">
    <property type="entry name" value="AA_transpt_TM"/>
</dbReference>
<dbReference type="Pfam" id="PF01490">
    <property type="entry name" value="Aa_trans"/>
    <property type="match status" value="1"/>
</dbReference>
<feature type="transmembrane region" description="Helical" evidence="8">
    <location>
        <begin position="252"/>
        <end position="272"/>
    </location>
</feature>
<dbReference type="PANTHER" id="PTHR35334">
    <property type="entry name" value="SERINE TRANSPORTER"/>
    <property type="match status" value="1"/>
</dbReference>
<dbReference type="InterPro" id="IPR018227">
    <property type="entry name" value="Amino_acid_transport_2"/>
</dbReference>
<feature type="transmembrane region" description="Helical" evidence="8">
    <location>
        <begin position="24"/>
        <end position="45"/>
    </location>
</feature>
<feature type="transmembrane region" description="Helical" evidence="8">
    <location>
        <begin position="100"/>
        <end position="124"/>
    </location>
</feature>
<evidence type="ECO:0000256" key="2">
    <source>
        <dbReference type="ARBA" id="ARBA00022448"/>
    </source>
</evidence>
<comment type="caution">
    <text evidence="10">The sequence shown here is derived from an EMBL/GenBank/DDBJ whole genome shotgun (WGS) entry which is preliminary data.</text>
</comment>
<proteinExistence type="predicted"/>
<dbReference type="PANTHER" id="PTHR35334:SF3">
    <property type="entry name" value="INNER MEMBRANE TRANSPORT PROTEIN YQEG"/>
    <property type="match status" value="1"/>
</dbReference>
<accession>A0A090V497</accession>
<name>A0A090V497_PSEVU</name>
<protein>
    <submittedName>
        <fullName evidence="10">Serine transporter</fullName>
    </submittedName>
</protein>
<evidence type="ECO:0000313" key="11">
    <source>
        <dbReference type="Proteomes" id="UP000029462"/>
    </source>
</evidence>
<feature type="transmembrane region" description="Helical" evidence="8">
    <location>
        <begin position="400"/>
        <end position="420"/>
    </location>
</feature>
<feature type="transmembrane region" description="Helical" evidence="8">
    <location>
        <begin position="211"/>
        <end position="231"/>
    </location>
</feature>
<comment type="subcellular location">
    <subcellularLocation>
        <location evidence="1">Cell inner membrane</location>
        <topology evidence="1">Multi-pass membrane protein</topology>
    </subcellularLocation>
</comment>
<keyword evidence="5 8" id="KW-0812">Transmembrane</keyword>
<dbReference type="STRING" id="1115515.EV102420_21_00610"/>
<evidence type="ECO:0000256" key="7">
    <source>
        <dbReference type="ARBA" id="ARBA00023136"/>
    </source>
</evidence>
<evidence type="ECO:0000256" key="5">
    <source>
        <dbReference type="ARBA" id="ARBA00022692"/>
    </source>
</evidence>
<evidence type="ECO:0000256" key="6">
    <source>
        <dbReference type="ARBA" id="ARBA00022989"/>
    </source>
</evidence>
<dbReference type="OrthoDB" id="6566379at2"/>
<dbReference type="GO" id="GO:0003333">
    <property type="term" value="P:amino acid transmembrane transport"/>
    <property type="evidence" value="ECO:0007669"/>
    <property type="project" value="InterPro"/>
</dbReference>
<reference evidence="10 11" key="1">
    <citation type="submission" date="2014-09" db="EMBL/GenBank/DDBJ databases">
        <title>Whole genome shotgun sequence of Escherichia vulneris NBRC 102420.</title>
        <authorList>
            <person name="Yoshida Y."/>
            <person name="Hosoyama A."/>
            <person name="Tsuchikane K."/>
            <person name="Ohji S."/>
            <person name="Ichikawa N."/>
            <person name="Kimura A."/>
            <person name="Yamazoe A."/>
            <person name="Ezaki T."/>
            <person name="Fujita N."/>
        </authorList>
    </citation>
    <scope>NUCLEOTIDE SEQUENCE [LARGE SCALE GENOMIC DNA]</scope>
    <source>
        <strain evidence="10 11">NBRC 102420</strain>
    </source>
</reference>
<keyword evidence="2" id="KW-0813">Transport</keyword>
<evidence type="ECO:0000313" key="10">
    <source>
        <dbReference type="EMBL" id="GAL59626.1"/>
    </source>
</evidence>
<evidence type="ECO:0000256" key="4">
    <source>
        <dbReference type="ARBA" id="ARBA00022519"/>
    </source>
</evidence>
<sequence>MMNKVTTIPDNITPHRRWHWQDNLWTLGLYGTAVGAGTLFLPVEIGTRGPVIFLVMLLLGLPLSLMPHLLLCRVYMREEQTEKGTLPIFGSFFSGRGAKLITLFYCVTFFPVTLVYGVALINALDNFLVEHLHITAINRGPLSFIVVAALYVVLSKGRDRVVAIMSALALPFAASVLLIAVSLIPHWHLSNLTGAAADMKATPLPVTLKNIWLTLPLITFSFCCAPMVSPLSASYREKKSEGESKALFVIRIAYIAIFTSIIFFVLSCVLSIPHDSFLRAKAENLNVLSVMKGNGDFNLMYHVAPLIAIIGMTKSFLGVGLSVAETFGQLAASVSGKKASISKRMASLALFLLTFGIVYADPDVLNLIETFCGPLIAVILFLIPAYLIYTRPVLAQLRGVTVWLVILGGLATLSALLWTMF</sequence>
<keyword evidence="11" id="KW-1185">Reference proteome</keyword>
<feature type="transmembrane region" description="Helical" evidence="8">
    <location>
        <begin position="299"/>
        <end position="324"/>
    </location>
</feature>
<evidence type="ECO:0000256" key="3">
    <source>
        <dbReference type="ARBA" id="ARBA00022475"/>
    </source>
</evidence>
<feature type="domain" description="Amino acid transporter transmembrane" evidence="9">
    <location>
        <begin position="29"/>
        <end position="261"/>
    </location>
</feature>
<dbReference type="AlphaFoldDB" id="A0A090V497"/>
<keyword evidence="7 8" id="KW-0472">Membrane</keyword>
<evidence type="ECO:0000256" key="1">
    <source>
        <dbReference type="ARBA" id="ARBA00004429"/>
    </source>
</evidence>
<feature type="transmembrane region" description="Helical" evidence="8">
    <location>
        <begin position="136"/>
        <end position="154"/>
    </location>
</feature>